<comment type="caution">
    <text evidence="2">The sequence shown here is derived from an EMBL/GenBank/DDBJ whole genome shotgun (WGS) entry which is preliminary data.</text>
</comment>
<feature type="domain" description="Metallo-beta-lactamase" evidence="1">
    <location>
        <begin position="122"/>
        <end position="373"/>
    </location>
</feature>
<name>A0ABR6XST3_9BURK</name>
<accession>A0ABR6XST3</accession>
<evidence type="ECO:0000313" key="2">
    <source>
        <dbReference type="EMBL" id="MBC3832413.1"/>
    </source>
</evidence>
<organism evidence="2 3">
    <name type="scientific">Undibacterium amnicola</name>
    <dbReference type="NCBI Taxonomy" id="1834038"/>
    <lineage>
        <taxon>Bacteria</taxon>
        <taxon>Pseudomonadati</taxon>
        <taxon>Pseudomonadota</taxon>
        <taxon>Betaproteobacteria</taxon>
        <taxon>Burkholderiales</taxon>
        <taxon>Oxalobacteraceae</taxon>
        <taxon>Undibacterium</taxon>
    </lineage>
</organism>
<dbReference type="InterPro" id="IPR001279">
    <property type="entry name" value="Metallo-B-lactamas"/>
</dbReference>
<dbReference type="InterPro" id="IPR036866">
    <property type="entry name" value="RibonucZ/Hydroxyglut_hydro"/>
</dbReference>
<dbReference type="RefSeq" id="WP_186891459.1">
    <property type="nucleotide sequence ID" value="NZ_JACOFU010000005.1"/>
</dbReference>
<gene>
    <name evidence="2" type="ORF">H8K33_12980</name>
</gene>
<keyword evidence="3" id="KW-1185">Reference proteome</keyword>
<dbReference type="SUPFAM" id="SSF56281">
    <property type="entry name" value="Metallo-hydrolase/oxidoreductase"/>
    <property type="match status" value="1"/>
</dbReference>
<dbReference type="Gene3D" id="2.30.30.40">
    <property type="entry name" value="SH3 Domains"/>
    <property type="match status" value="1"/>
</dbReference>
<dbReference type="PANTHER" id="PTHR30619:SF1">
    <property type="entry name" value="RECOMBINATION PROTEIN 2"/>
    <property type="match status" value="1"/>
</dbReference>
<evidence type="ECO:0000313" key="3">
    <source>
        <dbReference type="Proteomes" id="UP000643610"/>
    </source>
</evidence>
<dbReference type="Proteomes" id="UP000643610">
    <property type="component" value="Unassembled WGS sequence"/>
</dbReference>
<dbReference type="InterPro" id="IPR052159">
    <property type="entry name" value="Competence_DNA_uptake"/>
</dbReference>
<reference evidence="2 3" key="1">
    <citation type="submission" date="2020-08" db="EMBL/GenBank/DDBJ databases">
        <title>Novel species isolated from subtropical streams in China.</title>
        <authorList>
            <person name="Lu H."/>
        </authorList>
    </citation>
    <scope>NUCLEOTIDE SEQUENCE [LARGE SCALE GENOMIC DNA]</scope>
    <source>
        <strain evidence="2 3">KCTC 52442</strain>
    </source>
</reference>
<dbReference type="Pfam" id="PF00753">
    <property type="entry name" value="Lactamase_B"/>
    <property type="match status" value="1"/>
</dbReference>
<dbReference type="CDD" id="cd07731">
    <property type="entry name" value="ComA-like_MBL-fold"/>
    <property type="match status" value="1"/>
</dbReference>
<protein>
    <submittedName>
        <fullName evidence="2">MBL fold metallo-hydrolase</fullName>
    </submittedName>
</protein>
<evidence type="ECO:0000259" key="1">
    <source>
        <dbReference type="Pfam" id="PF00753"/>
    </source>
</evidence>
<dbReference type="PANTHER" id="PTHR30619">
    <property type="entry name" value="DNA INTERNALIZATION/COMPETENCE PROTEIN COMEC/REC2"/>
    <property type="match status" value="1"/>
</dbReference>
<sequence length="447" mass="47876">MPKIFASLWMLSNSRSAIAVALGFLVHIEVATASDCIAPSGGAVAAVTLRTSPTAKSAANGKLEPGQTLPLIASMPGWYEIQLANGQTTFASKRSTEVITCAENSTKVSTAPEVQYELHAIDVGTGLSVLVRGPDFALLYDAGSNDDMERGDNNRTLAYLNTLQPPIQKLSHVILSHPHRDHVELLPDVVTRLKPSNVWNSGAYNDICGYRNFLFAIAADPSIQYHTATQDEGSESIEMAAKNCYGDKQPSQTLTLNHGKKITNEKISLGQGAFMTFLFVDGSPRSSLNENSLAVRLDLGTHKILLMGDAEAGGRNLPSTTPKESSIEGKLLACCTEDLKADILVVGHHGSKTSSRKKFLDAVGAKTFIVSAGPTKYATVVLPDQEIITELEKLGQVFRTDIEDASCLMSPDKVGSDSDGKPGGCDNVLVKIPTNKSVSVNYRRVSD</sequence>
<dbReference type="InterPro" id="IPR035681">
    <property type="entry name" value="ComA-like_MBL"/>
</dbReference>
<dbReference type="EMBL" id="JACOFU010000005">
    <property type="protein sequence ID" value="MBC3832413.1"/>
    <property type="molecule type" value="Genomic_DNA"/>
</dbReference>
<proteinExistence type="predicted"/>
<dbReference type="Gene3D" id="3.60.15.10">
    <property type="entry name" value="Ribonuclease Z/Hydroxyacylglutathione hydrolase-like"/>
    <property type="match status" value="1"/>
</dbReference>